<sequence length="1577" mass="172819">MVETNRIAYLLGEVGLSPPRPIQALVRLSTAVDCGESSAESVRAARRLLVEQRISEPGYQLPEKQLRHFFRTKKRKQAAVNGTSWVFSKHEIAKAFNSLICSAPLPPAETAQALLSFAAGTPLSDLWGRLSRRFDWKNIRRSASFLGPTPSRIAWLDIAVAHNNSHYVHLLCQAQIGKDAMDRALGIALSRNSVAIVALLLSFGAVASEFQDLVREQISRNNIALVKLLLSAHPSSMSIDAWRHCLTPAVSQDELSEILIQCLAHRPELACVSMLLEALASQSLQGTAIILAYAGPANDFTAISKKACELAFLVESHNKRLKFITILSHAGLVGDGQAARRQLMAEVKARNLAVVRVLVAAGVFADDSFQPLHNSLLWAVAHLDFEMLEVLKMANATTSLSNWLRHVPATTSEGDALRLLAICSFQGSLAGEPLDWHLVRAVKRREKKLIGTLVQLGASIDYDQASAVQEALQAGDLDTLDVLLQCPSSPERLSKAIPVAMRLDSKHDRLRALKSLLRKGVQRQDLAEPLRTVVSEDAGVDVKVNMELIHLLLRHKATVDSGDRSTNPILVATRKGNLPVLQMLCGAPVGSYTLSEAIPIAYRMIKIHKTGFASCMIRFLLEKGAQGSPVDLTLLAAVRDSEVAIVRLLLARGADANNDGGACFLHAVEESNVEMLNVLCTGRKPTKDITQALLRTAVDPKFCRLPILEVLLSSIPSATTTIDNLRDVLVAKDNPNINAIVCCFLRHGVDVDTGEGFLLCLAVEAGDAKLLAEVLSHDPTTRSLRRAFKTCTEVQPRGLRLDMMKSLLETAGHTEIGQSDQLLQETKAAIAGHSQGLKLLIRHKPAGDFEGEYLRVAAASGSLQVLNMLLSLETTSAVLKRACLAAASSTLSGMKKKEVIDRLLDFRRPSDEDISEMLATAISGGSDFSPLAEILLSRGARITFEILQDAAQKSLQTFAALVAKTDDETVLRKTFSSVRNAPLSSERKFWVCRRLLMNMTMSSDELSQALLDVISAGGLENLSLPELFLEHGADVRFLNCEAFTIAFRSVSPDLVNLLTQHIVDDGTASRVFELAQKTSALSAEMRRELYLRLLRRGNGISTASKYSALMNNLQSQQRDAALVGLLLASGVDPNVDDARCFVVAAEAGAEPEFRALSKKATFPTVAKALIEALGTETEVVKWLRICLVRRPTRAIVGEGDLILKCLEKFPRGTSLLRLFLDNGASVSTTTRCQLGPGLDAEDVTILIWALMSQMPRISTEAILILIKQRPREVLPLYVSPQAKLSAAFACVLDPSRAVVLKVLLKLELDGGDVTKHIMPGQDFGNLIRSRHNLDCPPELPDLKLDVACLMSGNFKAFERVVSQSRDIQTEGTLHIAAFLGLPDVVGWLLQQNEKAADETSEEFDFLIPLAVTCRAKSQPHCVFANGTWAQRHMKTMQLLAAKTDPDWKSYNRKSVLHIALENGPEVTKLMVEALGVRNDPLRDERYLFEDKTGVFYSPDQYVKRILKLELGLEPADEKALLQALALGRMTPRYYKDVLPGQGKQPYGYVGLPPELAKKWEAHEKEQNLSVVVYEQVT</sequence>
<protein>
    <submittedName>
        <fullName evidence="1">Ankyrin repeat containing protein</fullName>
    </submittedName>
</protein>
<dbReference type="PANTHER" id="PTHR24133:SF40">
    <property type="entry name" value="ANKYRIN REPEAT DOMAIN 44"/>
    <property type="match status" value="1"/>
</dbReference>
<reference evidence="1" key="1">
    <citation type="journal article" date="2020" name="Phytopathology">
        <title>Genome Sequence Resources of Colletotrichum truncatum, C. plurivorum, C. musicola, and C. sojae: Four Species Pathogenic to Soybean (Glycine max).</title>
        <authorList>
            <person name="Rogerio F."/>
            <person name="Boufleur T.R."/>
            <person name="Ciampi-Guillardi M."/>
            <person name="Sukno S.A."/>
            <person name="Thon M.R."/>
            <person name="Massola Junior N.S."/>
            <person name="Baroncelli R."/>
        </authorList>
    </citation>
    <scope>NUCLEOTIDE SEQUENCE</scope>
    <source>
        <strain evidence="1">LFN0074</strain>
    </source>
</reference>
<organism evidence="1 2">
    <name type="scientific">Colletotrichum musicola</name>
    <dbReference type="NCBI Taxonomy" id="2175873"/>
    <lineage>
        <taxon>Eukaryota</taxon>
        <taxon>Fungi</taxon>
        <taxon>Dikarya</taxon>
        <taxon>Ascomycota</taxon>
        <taxon>Pezizomycotina</taxon>
        <taxon>Sordariomycetes</taxon>
        <taxon>Hypocreomycetidae</taxon>
        <taxon>Glomerellales</taxon>
        <taxon>Glomerellaceae</taxon>
        <taxon>Colletotrichum</taxon>
        <taxon>Colletotrichum orchidearum species complex</taxon>
    </lineage>
</organism>
<dbReference type="Proteomes" id="UP000639643">
    <property type="component" value="Unassembled WGS sequence"/>
</dbReference>
<dbReference type="InterPro" id="IPR002110">
    <property type="entry name" value="Ankyrin_rpt"/>
</dbReference>
<name>A0A8H6N0A4_9PEZI</name>
<dbReference type="InterPro" id="IPR052391">
    <property type="entry name" value="E3_Ligase-Neurotoxin"/>
</dbReference>
<dbReference type="EMBL" id="WIGM01000697">
    <property type="protein sequence ID" value="KAF6815612.1"/>
    <property type="molecule type" value="Genomic_DNA"/>
</dbReference>
<accession>A0A8H6N0A4</accession>
<dbReference type="OrthoDB" id="3182339at2759"/>
<comment type="caution">
    <text evidence="1">The sequence shown here is derived from an EMBL/GenBank/DDBJ whole genome shotgun (WGS) entry which is preliminary data.</text>
</comment>
<dbReference type="Gene3D" id="1.25.40.20">
    <property type="entry name" value="Ankyrin repeat-containing domain"/>
    <property type="match status" value="3"/>
</dbReference>
<dbReference type="SUPFAM" id="SSF48403">
    <property type="entry name" value="Ankyrin repeat"/>
    <property type="match status" value="2"/>
</dbReference>
<dbReference type="PANTHER" id="PTHR24133">
    <property type="entry name" value="ANKYRIN DOMAIN-CONTAINING"/>
    <property type="match status" value="1"/>
</dbReference>
<gene>
    <name evidence="1" type="ORF">CMUS01_12414</name>
</gene>
<keyword evidence="2" id="KW-1185">Reference proteome</keyword>
<evidence type="ECO:0000313" key="1">
    <source>
        <dbReference type="EMBL" id="KAF6815612.1"/>
    </source>
</evidence>
<dbReference type="SMART" id="SM00248">
    <property type="entry name" value="ANK"/>
    <property type="match status" value="10"/>
</dbReference>
<dbReference type="InterPro" id="IPR036770">
    <property type="entry name" value="Ankyrin_rpt-contain_sf"/>
</dbReference>
<evidence type="ECO:0000313" key="2">
    <source>
        <dbReference type="Proteomes" id="UP000639643"/>
    </source>
</evidence>
<proteinExistence type="predicted"/>